<dbReference type="AlphaFoldDB" id="A0A1A7QZU2"/>
<dbReference type="InterPro" id="IPR023591">
    <property type="entry name" value="Ribosomal_uS2_flav_dom_sf"/>
</dbReference>
<dbReference type="Gene3D" id="3.40.50.10490">
    <property type="entry name" value="Glucose-6-phosphate isomerase like protein, domain 1"/>
    <property type="match status" value="1"/>
</dbReference>
<dbReference type="HAMAP" id="MF_00291_B">
    <property type="entry name" value="Ribosomal_uS2_B"/>
    <property type="match status" value="1"/>
</dbReference>
<name>A0A1A7QZU2_9FLAO</name>
<dbReference type="PANTHER" id="PTHR12534:SF0">
    <property type="entry name" value="SMALL RIBOSOMAL SUBUNIT PROTEIN US2M"/>
    <property type="match status" value="1"/>
</dbReference>
<comment type="similarity">
    <text evidence="1 5 6">Belongs to the universal ribosomal protein uS2 family.</text>
</comment>
<dbReference type="EMBL" id="QLLQ01000007">
    <property type="protein sequence ID" value="RAJ23012.1"/>
    <property type="molecule type" value="Genomic_DNA"/>
</dbReference>
<proteinExistence type="inferred from homology"/>
<dbReference type="PROSITE" id="PS00963">
    <property type="entry name" value="RIBOSOMAL_S2_2"/>
    <property type="match status" value="1"/>
</dbReference>
<dbReference type="PRINTS" id="PR00395">
    <property type="entry name" value="RIBOSOMALS2"/>
</dbReference>
<dbReference type="Gene3D" id="1.10.287.610">
    <property type="entry name" value="Helix hairpin bin"/>
    <property type="match status" value="1"/>
</dbReference>
<dbReference type="RefSeq" id="WP_066435058.1">
    <property type="nucleotide sequence ID" value="NZ_LZRN01000024.1"/>
</dbReference>
<keyword evidence="3 5" id="KW-0687">Ribonucleoprotein</keyword>
<dbReference type="InterPro" id="IPR001865">
    <property type="entry name" value="Ribosomal_uS2"/>
</dbReference>
<evidence type="ECO:0000256" key="7">
    <source>
        <dbReference type="SAM" id="MobiDB-lite"/>
    </source>
</evidence>
<keyword evidence="2 5" id="KW-0689">Ribosomal protein</keyword>
<dbReference type="NCBIfam" id="TIGR01011">
    <property type="entry name" value="rpsB_bact"/>
    <property type="match status" value="1"/>
</dbReference>
<feature type="region of interest" description="Disordered" evidence="7">
    <location>
        <begin position="225"/>
        <end position="280"/>
    </location>
</feature>
<dbReference type="InterPro" id="IPR018130">
    <property type="entry name" value="Ribosomal_uS2_CS"/>
</dbReference>
<evidence type="ECO:0000256" key="3">
    <source>
        <dbReference type="ARBA" id="ARBA00023274"/>
    </source>
</evidence>
<organism evidence="8 9">
    <name type="scientific">Gelidibacter algens</name>
    <dbReference type="NCBI Taxonomy" id="49280"/>
    <lineage>
        <taxon>Bacteria</taxon>
        <taxon>Pseudomonadati</taxon>
        <taxon>Bacteroidota</taxon>
        <taxon>Flavobacteriia</taxon>
        <taxon>Flavobacteriales</taxon>
        <taxon>Flavobacteriaceae</taxon>
        <taxon>Gelidibacter</taxon>
    </lineage>
</organism>
<evidence type="ECO:0000313" key="9">
    <source>
        <dbReference type="Proteomes" id="UP000248987"/>
    </source>
</evidence>
<dbReference type="Proteomes" id="UP000248987">
    <property type="component" value="Unassembled WGS sequence"/>
</dbReference>
<dbReference type="PROSITE" id="PS00962">
    <property type="entry name" value="RIBOSOMAL_S2_1"/>
    <property type="match status" value="1"/>
</dbReference>
<dbReference type="InterPro" id="IPR005706">
    <property type="entry name" value="Ribosomal_uS2_bac/mit/plastid"/>
</dbReference>
<evidence type="ECO:0000256" key="1">
    <source>
        <dbReference type="ARBA" id="ARBA00006242"/>
    </source>
</evidence>
<dbReference type="PANTHER" id="PTHR12534">
    <property type="entry name" value="30S RIBOSOMAL PROTEIN S2 PROKARYOTIC AND ORGANELLAR"/>
    <property type="match status" value="1"/>
</dbReference>
<evidence type="ECO:0000313" key="8">
    <source>
        <dbReference type="EMBL" id="RAJ23012.1"/>
    </source>
</evidence>
<evidence type="ECO:0000256" key="6">
    <source>
        <dbReference type="RuleBase" id="RU003631"/>
    </source>
</evidence>
<dbReference type="OrthoDB" id="9808036at2"/>
<dbReference type="Pfam" id="PF00318">
    <property type="entry name" value="Ribosomal_S2"/>
    <property type="match status" value="1"/>
</dbReference>
<dbReference type="GO" id="GO:0003735">
    <property type="term" value="F:structural constituent of ribosome"/>
    <property type="evidence" value="ECO:0007669"/>
    <property type="project" value="InterPro"/>
</dbReference>
<sequence>MKVEVKELLDAGVHFGHLTRKWDPNMAPYIYMERNGIHIINLYKTAAKIEETSEALKKIAASGKKILFVATKKQAKDIVAEKAGAVSMPYITERWPGGMLTNFITIRKAVKKMASIDRMKKDGTFLTLSKKERLQVDRLRAKLEKNLGSISDMTRLPGALFVVDIKREHIAIREAQKLNIPIFAMVDTNSDPRQVDYVIPANDDASKSIEKVLSLVTAAVADGLTERKSDKTEKEGKEDKESNDDKAEKVEKTDKSEKTEKSDKTEKKAATKKVDADEEE</sequence>
<keyword evidence="9" id="KW-1185">Reference proteome</keyword>
<reference evidence="8 9" key="1">
    <citation type="submission" date="2018-06" db="EMBL/GenBank/DDBJ databases">
        <title>Genomic Encyclopedia of Archaeal and Bacterial Type Strains, Phase II (KMG-II): from individual species to whole genera.</title>
        <authorList>
            <person name="Goeker M."/>
        </authorList>
    </citation>
    <scope>NUCLEOTIDE SEQUENCE [LARGE SCALE GENOMIC DNA]</scope>
    <source>
        <strain evidence="8 9">DSM 12408</strain>
    </source>
</reference>
<dbReference type="SUPFAM" id="SSF52313">
    <property type="entry name" value="Ribosomal protein S2"/>
    <property type="match status" value="1"/>
</dbReference>
<comment type="caution">
    <text evidence="8">The sequence shown here is derived from an EMBL/GenBank/DDBJ whole genome shotgun (WGS) entry which is preliminary data.</text>
</comment>
<evidence type="ECO:0000256" key="2">
    <source>
        <dbReference type="ARBA" id="ARBA00022980"/>
    </source>
</evidence>
<dbReference type="STRING" id="49280.A9996_11805"/>
<dbReference type="GO" id="GO:0022627">
    <property type="term" value="C:cytosolic small ribosomal subunit"/>
    <property type="evidence" value="ECO:0007669"/>
    <property type="project" value="TreeGrafter"/>
</dbReference>
<dbReference type="CDD" id="cd01425">
    <property type="entry name" value="RPS2"/>
    <property type="match status" value="1"/>
</dbReference>
<evidence type="ECO:0000256" key="5">
    <source>
        <dbReference type="HAMAP-Rule" id="MF_00291"/>
    </source>
</evidence>
<evidence type="ECO:0000256" key="4">
    <source>
        <dbReference type="ARBA" id="ARBA00035256"/>
    </source>
</evidence>
<dbReference type="GO" id="GO:0006412">
    <property type="term" value="P:translation"/>
    <property type="evidence" value="ECO:0007669"/>
    <property type="project" value="UniProtKB-UniRule"/>
</dbReference>
<accession>A0A1A7QZU2</accession>
<gene>
    <name evidence="5" type="primary">rpsB</name>
    <name evidence="8" type="ORF">LX77_02171</name>
</gene>
<protein>
    <recommendedName>
        <fullName evidence="4 5">Small ribosomal subunit protein uS2</fullName>
    </recommendedName>
</protein>